<dbReference type="Proteomes" id="UP000614047">
    <property type="component" value="Unassembled WGS sequence"/>
</dbReference>
<dbReference type="RefSeq" id="WP_197013514.1">
    <property type="nucleotide sequence ID" value="NZ_BAABES010000001.1"/>
</dbReference>
<dbReference type="InterPro" id="IPR017517">
    <property type="entry name" value="Maleyloyr_isom"/>
</dbReference>
<organism evidence="1 2">
    <name type="scientific">Actinomadura viridis</name>
    <dbReference type="NCBI Taxonomy" id="58110"/>
    <lineage>
        <taxon>Bacteria</taxon>
        <taxon>Bacillati</taxon>
        <taxon>Actinomycetota</taxon>
        <taxon>Actinomycetes</taxon>
        <taxon>Streptosporangiales</taxon>
        <taxon>Thermomonosporaceae</taxon>
        <taxon>Actinomadura</taxon>
    </lineage>
</organism>
<protein>
    <submittedName>
        <fullName evidence="1">Uncharacterized protein (TIGR03083 family)</fullName>
    </submittedName>
</protein>
<gene>
    <name evidence="1" type="ORF">IW256_005272</name>
</gene>
<sequence>MLPLDKVALPFEKELRAERLRLIETLESLSDEEFDSGPTLCAGWAPRDVLGHVIGTDYLGGYLEHGPGLDAANQALVDRTRRLSRDRLMEWARQWAARPSVTSRLGALIMFGDVSVHHQDVLRGLGRERAVPDAVGRAVFREGAQLSLWLNQRVLRHRLVPTDGGRPFALPGAGKAEARGTREALGMWLAGRDAVAGELEFA</sequence>
<dbReference type="NCBIfam" id="TIGR03083">
    <property type="entry name" value="maleylpyruvate isomerase family mycothiol-dependent enzyme"/>
    <property type="match status" value="1"/>
</dbReference>
<proteinExistence type="predicted"/>
<accession>A0A931GSS2</accession>
<dbReference type="Gene3D" id="1.20.120.450">
    <property type="entry name" value="dinb family like domain"/>
    <property type="match status" value="1"/>
</dbReference>
<name>A0A931GSS2_9ACTN</name>
<comment type="caution">
    <text evidence="1">The sequence shown here is derived from an EMBL/GenBank/DDBJ whole genome shotgun (WGS) entry which is preliminary data.</text>
</comment>
<keyword evidence="2" id="KW-1185">Reference proteome</keyword>
<evidence type="ECO:0000313" key="1">
    <source>
        <dbReference type="EMBL" id="MBG6091159.1"/>
    </source>
</evidence>
<dbReference type="InterPro" id="IPR034660">
    <property type="entry name" value="DinB/YfiT-like"/>
</dbReference>
<reference evidence="1" key="1">
    <citation type="submission" date="2020-11" db="EMBL/GenBank/DDBJ databases">
        <title>Sequencing the genomes of 1000 actinobacteria strains.</title>
        <authorList>
            <person name="Klenk H.-P."/>
        </authorList>
    </citation>
    <scope>NUCLEOTIDE SEQUENCE</scope>
    <source>
        <strain evidence="1">DSM 43175</strain>
    </source>
</reference>
<evidence type="ECO:0000313" key="2">
    <source>
        <dbReference type="Proteomes" id="UP000614047"/>
    </source>
</evidence>
<dbReference type="SUPFAM" id="SSF109854">
    <property type="entry name" value="DinB/YfiT-like putative metalloenzymes"/>
    <property type="match status" value="1"/>
</dbReference>
<dbReference type="EMBL" id="JADOUA010000001">
    <property type="protein sequence ID" value="MBG6091159.1"/>
    <property type="molecule type" value="Genomic_DNA"/>
</dbReference>
<dbReference type="AlphaFoldDB" id="A0A931GSS2"/>